<keyword evidence="3" id="KW-0560">Oxidoreductase</keyword>
<dbReference type="Pfam" id="PF01011">
    <property type="entry name" value="PQQ"/>
    <property type="match status" value="1"/>
</dbReference>
<dbReference type="Gene3D" id="2.140.10.10">
    <property type="entry name" value="Quinoprotein alcohol dehydrogenase-like superfamily"/>
    <property type="match status" value="1"/>
</dbReference>
<evidence type="ECO:0000256" key="3">
    <source>
        <dbReference type="ARBA" id="ARBA00023002"/>
    </source>
</evidence>
<sequence length="659" mass="69726">MLGRSAMSPRRLVLASALLSGALWAGAGLAAPAGEWQTYGHDKGGQRHSPLRQITPANVASLKPAWTYHMRPESTATAGTPDANAEAQRSAEGGAPVPGRAGRSRFAGSQVTPLVVGGRMFITTPYGRVVALDPATGKELWVTPIPGPGQPSLRGVEYWPGDGKLAPRIVFGTRDGRLIALDAATGHFAQGFGTSGVVDMKTPEVLQGAAARFYGMTSPPIVFGNLVITGSAVQEFPPRGAAGDVRAWDVRTGRLLWTFHSVPRPGEPGHDTWEPGSADKRSGVNAWGFLTVDQARGIVYMPFGAPAFDRYGGDRKGDNLYGTSLVAADARTGKYLWHFQVVHHDIWDNDLQAPPLLFDWTGKDGRKRPAVAVVSKNGLLFVLDRVTGKPLLPVAERPVPASQVPGEQTAPTQPMPLATPPLARTGFSLAEIADLTPELKQGCTDWITKNAMKPGALYVPVGFNEVTISFPGLQGGANWGGATFDPARGLLLVNTSDLGQVTALVPSTGPLPYERGPVSGRFKLEGTRLLCQAPPWGRLSAVDVRTGAIRWQVPLGVTDELPEAVRLTGRPNIGGAITTASGLTFIGASDDSRFRAYETATGKLLWETRLGAAAHATPITYTDVGGRQLVAITATGGSFLDSPLASDTITAFALPEDRK</sequence>
<feature type="region of interest" description="Disordered" evidence="4">
    <location>
        <begin position="73"/>
        <end position="105"/>
    </location>
</feature>
<comment type="caution">
    <text evidence="7">The sequence shown here is derived from an EMBL/GenBank/DDBJ whole genome shotgun (WGS) entry which is preliminary data.</text>
</comment>
<comment type="similarity">
    <text evidence="2">Belongs to the bacterial PQQ dehydrogenase family.</text>
</comment>
<feature type="chain" id="PRO_5031398161" evidence="5">
    <location>
        <begin position="31"/>
        <end position="659"/>
    </location>
</feature>
<dbReference type="EMBL" id="JACLAU010000008">
    <property type="protein sequence ID" value="MBC2651599.1"/>
    <property type="molecule type" value="Genomic_DNA"/>
</dbReference>
<accession>A0A7X1F7R1</accession>
<dbReference type="InterPro" id="IPR018391">
    <property type="entry name" value="PQQ_b-propeller_rpt"/>
</dbReference>
<feature type="domain" description="Pyrrolo-quinoline quinone repeat" evidence="6">
    <location>
        <begin position="36"/>
        <end position="630"/>
    </location>
</feature>
<comment type="cofactor">
    <cofactor evidence="1">
        <name>pyrroloquinoline quinone</name>
        <dbReference type="ChEBI" id="CHEBI:58442"/>
    </cofactor>
</comment>
<evidence type="ECO:0000259" key="6">
    <source>
        <dbReference type="Pfam" id="PF01011"/>
    </source>
</evidence>
<keyword evidence="8" id="KW-1185">Reference proteome</keyword>
<feature type="region of interest" description="Disordered" evidence="4">
    <location>
        <begin position="397"/>
        <end position="420"/>
    </location>
</feature>
<protein>
    <submittedName>
        <fullName evidence="7">Pyrroloquinoline quinone-dependent dehydrogenase</fullName>
    </submittedName>
</protein>
<evidence type="ECO:0000313" key="7">
    <source>
        <dbReference type="EMBL" id="MBC2651599.1"/>
    </source>
</evidence>
<dbReference type="InterPro" id="IPR002372">
    <property type="entry name" value="PQQ_rpt_dom"/>
</dbReference>
<dbReference type="GO" id="GO:0016020">
    <property type="term" value="C:membrane"/>
    <property type="evidence" value="ECO:0007669"/>
    <property type="project" value="InterPro"/>
</dbReference>
<gene>
    <name evidence="7" type="ORF">H7F49_07775</name>
</gene>
<name>A0A7X1F7R1_9SPHN</name>
<evidence type="ECO:0000256" key="1">
    <source>
        <dbReference type="ARBA" id="ARBA00001931"/>
    </source>
</evidence>
<dbReference type="SUPFAM" id="SSF50998">
    <property type="entry name" value="Quinoprotein alcohol dehydrogenase-like"/>
    <property type="match status" value="1"/>
</dbReference>
<evidence type="ECO:0000313" key="8">
    <source>
        <dbReference type="Proteomes" id="UP000520156"/>
    </source>
</evidence>
<dbReference type="AlphaFoldDB" id="A0A7X1F7R1"/>
<proteinExistence type="inferred from homology"/>
<dbReference type="PANTHER" id="PTHR32303:SF4">
    <property type="entry name" value="QUINOPROTEIN GLUCOSE DEHYDROGENASE"/>
    <property type="match status" value="1"/>
</dbReference>
<evidence type="ECO:0000256" key="2">
    <source>
        <dbReference type="ARBA" id="ARBA00008156"/>
    </source>
</evidence>
<dbReference type="InterPro" id="IPR017511">
    <property type="entry name" value="PQQ_mDH"/>
</dbReference>
<dbReference type="Proteomes" id="UP000520156">
    <property type="component" value="Unassembled WGS sequence"/>
</dbReference>
<evidence type="ECO:0000256" key="5">
    <source>
        <dbReference type="SAM" id="SignalP"/>
    </source>
</evidence>
<organism evidence="7 8">
    <name type="scientific">Novosphingobium aerophilum</name>
    <dbReference type="NCBI Taxonomy" id="2839843"/>
    <lineage>
        <taxon>Bacteria</taxon>
        <taxon>Pseudomonadati</taxon>
        <taxon>Pseudomonadota</taxon>
        <taxon>Alphaproteobacteria</taxon>
        <taxon>Sphingomonadales</taxon>
        <taxon>Sphingomonadaceae</taxon>
        <taxon>Novosphingobium</taxon>
    </lineage>
</organism>
<dbReference type="InterPro" id="IPR011047">
    <property type="entry name" value="Quinoprotein_ADH-like_sf"/>
</dbReference>
<feature type="signal peptide" evidence="5">
    <location>
        <begin position="1"/>
        <end position="30"/>
    </location>
</feature>
<reference evidence="7 8" key="1">
    <citation type="submission" date="2020-08" db="EMBL/GenBank/DDBJ databases">
        <title>The genome sequence of Novosphingobium flavum 4Y4.</title>
        <authorList>
            <person name="Liu Y."/>
        </authorList>
    </citation>
    <scope>NUCLEOTIDE SEQUENCE [LARGE SCALE GENOMIC DNA]</scope>
    <source>
        <strain evidence="7 8">4Y4</strain>
    </source>
</reference>
<dbReference type="GO" id="GO:0048038">
    <property type="term" value="F:quinone binding"/>
    <property type="evidence" value="ECO:0007669"/>
    <property type="project" value="InterPro"/>
</dbReference>
<dbReference type="SMART" id="SM00564">
    <property type="entry name" value="PQQ"/>
    <property type="match status" value="6"/>
</dbReference>
<dbReference type="PANTHER" id="PTHR32303">
    <property type="entry name" value="QUINOPROTEIN ALCOHOL DEHYDROGENASE (CYTOCHROME C)"/>
    <property type="match status" value="1"/>
</dbReference>
<evidence type="ECO:0000256" key="4">
    <source>
        <dbReference type="SAM" id="MobiDB-lite"/>
    </source>
</evidence>
<dbReference type="CDD" id="cd10280">
    <property type="entry name" value="PQQ_mGDH"/>
    <property type="match status" value="1"/>
</dbReference>
<dbReference type="GO" id="GO:0008876">
    <property type="term" value="F:quinoprotein glucose dehydrogenase activity"/>
    <property type="evidence" value="ECO:0007669"/>
    <property type="project" value="TreeGrafter"/>
</dbReference>
<keyword evidence="5" id="KW-0732">Signal</keyword>